<proteinExistence type="inferred from homology"/>
<dbReference type="GO" id="GO:0005794">
    <property type="term" value="C:Golgi apparatus"/>
    <property type="evidence" value="ECO:0007669"/>
    <property type="project" value="UniProtKB-ARBA"/>
</dbReference>
<evidence type="ECO:0000256" key="5">
    <source>
        <dbReference type="ARBA" id="ARBA00022989"/>
    </source>
</evidence>
<feature type="transmembrane region" description="Helical" evidence="9">
    <location>
        <begin position="587"/>
        <end position="609"/>
    </location>
</feature>
<keyword evidence="3" id="KW-0808">Transferase</keyword>
<feature type="transmembrane region" description="Helical" evidence="9">
    <location>
        <begin position="488"/>
        <end position="507"/>
    </location>
</feature>
<dbReference type="GO" id="GO:0005975">
    <property type="term" value="P:carbohydrate metabolic process"/>
    <property type="evidence" value="ECO:0007669"/>
    <property type="project" value="UniProtKB-ARBA"/>
</dbReference>
<feature type="transmembrane region" description="Helical" evidence="9">
    <location>
        <begin position="367"/>
        <end position="385"/>
    </location>
</feature>
<evidence type="ECO:0000256" key="6">
    <source>
        <dbReference type="ARBA" id="ARBA00023136"/>
    </source>
</evidence>
<evidence type="ECO:0000256" key="4">
    <source>
        <dbReference type="ARBA" id="ARBA00022692"/>
    </source>
</evidence>
<feature type="transmembrane region" description="Helical" evidence="9">
    <location>
        <begin position="397"/>
        <end position="417"/>
    </location>
</feature>
<feature type="transmembrane region" description="Helical" evidence="9">
    <location>
        <begin position="438"/>
        <end position="458"/>
    </location>
</feature>
<feature type="transmembrane region" description="Helical" evidence="9">
    <location>
        <begin position="12"/>
        <end position="32"/>
    </location>
</feature>
<reference evidence="12" key="2">
    <citation type="submission" date="2015-01" db="EMBL/GenBank/DDBJ databases">
        <title>Evolutionary Origins and Diversification of the Mycorrhizal Mutualists.</title>
        <authorList>
            <consortium name="DOE Joint Genome Institute"/>
            <consortium name="Mycorrhizal Genomics Consortium"/>
            <person name="Kohler A."/>
            <person name="Kuo A."/>
            <person name="Nagy L.G."/>
            <person name="Floudas D."/>
            <person name="Copeland A."/>
            <person name="Barry K.W."/>
            <person name="Cichocki N."/>
            <person name="Veneault-Fourrey C."/>
            <person name="LaButti K."/>
            <person name="Lindquist E.A."/>
            <person name="Lipzen A."/>
            <person name="Lundell T."/>
            <person name="Morin E."/>
            <person name="Murat C."/>
            <person name="Riley R."/>
            <person name="Ohm R."/>
            <person name="Sun H."/>
            <person name="Tunlid A."/>
            <person name="Henrissat B."/>
            <person name="Grigoriev I.V."/>
            <person name="Hibbett D.S."/>
            <person name="Martin F."/>
        </authorList>
    </citation>
    <scope>NUCLEOTIDE SEQUENCE [LARGE SCALE GENOMIC DNA]</scope>
    <source>
        <strain evidence="12">441</strain>
    </source>
</reference>
<evidence type="ECO:0000256" key="1">
    <source>
        <dbReference type="ARBA" id="ARBA00004141"/>
    </source>
</evidence>
<dbReference type="OrthoDB" id="1932925at2759"/>
<feature type="domain" description="Cas1p 10 TM acyl transferase" evidence="10">
    <location>
        <begin position="320"/>
        <end position="758"/>
    </location>
</feature>
<dbReference type="HOGENOM" id="CLU_008003_0_1_1"/>
<dbReference type="Pfam" id="PF07779">
    <property type="entry name" value="Cas1_AcylT"/>
    <property type="match status" value="1"/>
</dbReference>
<dbReference type="PANTHER" id="PTHR13533">
    <property type="entry name" value="N-ACETYLNEURAMINATE 9-O-ACETYLTRANSFERASE"/>
    <property type="match status" value="1"/>
</dbReference>
<evidence type="ECO:0000259" key="10">
    <source>
        <dbReference type="Pfam" id="PF07779"/>
    </source>
</evidence>
<gene>
    <name evidence="11" type="ORF">PISMIDRAFT_90946</name>
</gene>
<feature type="transmembrane region" description="Helical" evidence="9">
    <location>
        <begin position="621"/>
        <end position="641"/>
    </location>
</feature>
<feature type="transmembrane region" description="Helical" evidence="9">
    <location>
        <begin position="513"/>
        <end position="531"/>
    </location>
</feature>
<feature type="region of interest" description="Disordered" evidence="8">
    <location>
        <begin position="787"/>
        <end position="806"/>
    </location>
</feature>
<organism evidence="11 12">
    <name type="scientific">Pisolithus microcarpus 441</name>
    <dbReference type="NCBI Taxonomy" id="765257"/>
    <lineage>
        <taxon>Eukaryota</taxon>
        <taxon>Fungi</taxon>
        <taxon>Dikarya</taxon>
        <taxon>Basidiomycota</taxon>
        <taxon>Agaricomycotina</taxon>
        <taxon>Agaricomycetes</taxon>
        <taxon>Agaricomycetidae</taxon>
        <taxon>Boletales</taxon>
        <taxon>Sclerodermatineae</taxon>
        <taxon>Pisolithaceae</taxon>
        <taxon>Pisolithus</taxon>
    </lineage>
</organism>
<comment type="subcellular location">
    <subcellularLocation>
        <location evidence="1">Membrane</location>
        <topology evidence="1">Multi-pass membrane protein</topology>
    </subcellularLocation>
</comment>
<feature type="transmembrane region" description="Helical" evidence="9">
    <location>
        <begin position="464"/>
        <end position="481"/>
    </location>
</feature>
<evidence type="ECO:0000313" key="11">
    <source>
        <dbReference type="EMBL" id="KIK28393.1"/>
    </source>
</evidence>
<evidence type="ECO:0000256" key="9">
    <source>
        <dbReference type="SAM" id="Phobius"/>
    </source>
</evidence>
<evidence type="ECO:0000256" key="7">
    <source>
        <dbReference type="ARBA" id="ARBA00023180"/>
    </source>
</evidence>
<reference evidence="11 12" key="1">
    <citation type="submission" date="2014-04" db="EMBL/GenBank/DDBJ databases">
        <authorList>
            <consortium name="DOE Joint Genome Institute"/>
            <person name="Kuo A."/>
            <person name="Kohler A."/>
            <person name="Costa M.D."/>
            <person name="Nagy L.G."/>
            <person name="Floudas D."/>
            <person name="Copeland A."/>
            <person name="Barry K.W."/>
            <person name="Cichocki N."/>
            <person name="Veneault-Fourrey C."/>
            <person name="LaButti K."/>
            <person name="Lindquist E.A."/>
            <person name="Lipzen A."/>
            <person name="Lundell T."/>
            <person name="Morin E."/>
            <person name="Murat C."/>
            <person name="Sun H."/>
            <person name="Tunlid A."/>
            <person name="Henrissat B."/>
            <person name="Grigoriev I.V."/>
            <person name="Hibbett D.S."/>
            <person name="Martin F."/>
            <person name="Nordberg H.P."/>
            <person name="Cantor M.N."/>
            <person name="Hua S.X."/>
        </authorList>
    </citation>
    <scope>NUCLEOTIDE SEQUENCE [LARGE SCALE GENOMIC DNA]</scope>
    <source>
        <strain evidence="11 12">441</strain>
    </source>
</reference>
<accession>A0A0D0A8Q2</accession>
<sequence length="857" mass="96652">MTRTKPGPSWHDHLALLTIVLSILLGLLRVFLFDRLDPTHCDALLTRGSWLDDIHRNWQPEGKYHFCLDLRCMLHSYKAADVSRCLGSRRVVFVGDSVTRTLFFQFVHIVDPKLLAAPPHDDRKHTDFSFAADSNVTLDFIWDPYLNTSSTIALISPHDRYIGSSSPQVPALVVVGSGLWYLRYAHTSGGLPAWEAMVNKHIAAISAAPVKPADTIVFLPVEDVVASKLSPERYNTMRSPDIDAMNSDLYHRIRPSYTGSFWQFLGTTEVAPVSFPLVFNQMLDESQTEDGLHFSDSVIKTQANILLNLRCNNEWPKIPPMDKTCCRGYPWPSAMQFIVLTTIVVWTSISVRLWLQSLGKGGTSGKGHLALAVFGATVCIIYLADRTGLWLKEQKEFSSLAFALLVLSSISVGILTLHRGDKDLGFLNRDQSDEWKGWMQIAILIYHYLGASKISGIYNPIRVLVAAYLFMTGYGHTTFYLKKADFSFLRIAQVMVRLNLLTLALVYSMNTDYLSYYFTPLVSMWFMIIYATMAIGSQLNDNTPFLVCKILSSMAMFAIFMRQNWPLESLFTALKQLFNIDWSAREWTFRVTLDQYIVYWGMLAAVAVAKIREHHLADHPLWPTSVKIACGCSVLILLWFTGFELAQETKFTYNSWHPYISFLPITAFVVLRNATPILRSSSSRAFAFIGKCSLETFIIQFHFWLAGDTKGILLVIPGTRWRPLNFVLTSFVFIYVSHQVAWASGEITSLICDPREKTLPTSNQEAPVHGPSEQIADGCTETVRLVGPGEDRSSSREDCPETETPVHTQHWLKNLTRAVQYRSSVIGASGCSQLDVKIKIGLAAVVMWIANMFWTNS</sequence>
<dbReference type="Proteomes" id="UP000054018">
    <property type="component" value="Unassembled WGS sequence"/>
</dbReference>
<dbReference type="EMBL" id="KN833692">
    <property type="protein sequence ID" value="KIK28393.1"/>
    <property type="molecule type" value="Genomic_DNA"/>
</dbReference>
<evidence type="ECO:0000313" key="12">
    <source>
        <dbReference type="Proteomes" id="UP000054018"/>
    </source>
</evidence>
<dbReference type="InterPro" id="IPR012419">
    <property type="entry name" value="Cas1_AcylTrans_dom"/>
</dbReference>
<dbReference type="GO" id="GO:0016740">
    <property type="term" value="F:transferase activity"/>
    <property type="evidence" value="ECO:0007669"/>
    <property type="project" value="UniProtKB-KW"/>
</dbReference>
<evidence type="ECO:0000256" key="3">
    <source>
        <dbReference type="ARBA" id="ARBA00022679"/>
    </source>
</evidence>
<comment type="similarity">
    <text evidence="2">Belongs to the PC-esterase family. CASD1 subfamily.</text>
</comment>
<dbReference type="AlphaFoldDB" id="A0A0D0A8Q2"/>
<dbReference type="GO" id="GO:0016020">
    <property type="term" value="C:membrane"/>
    <property type="evidence" value="ECO:0007669"/>
    <property type="project" value="UniProtKB-SubCell"/>
</dbReference>
<keyword evidence="12" id="KW-1185">Reference proteome</keyword>
<evidence type="ECO:0000256" key="8">
    <source>
        <dbReference type="SAM" id="MobiDB-lite"/>
    </source>
</evidence>
<feature type="transmembrane region" description="Helical" evidence="9">
    <location>
        <begin position="334"/>
        <end position="355"/>
    </location>
</feature>
<keyword evidence="4 9" id="KW-0812">Transmembrane</keyword>
<protein>
    <submittedName>
        <fullName evidence="11">Unplaced genomic scaffold scaffold_8, whole genome shotgun sequence</fullName>
    </submittedName>
</protein>
<name>A0A0D0A8Q2_9AGAM</name>
<keyword evidence="5 9" id="KW-1133">Transmembrane helix</keyword>
<keyword evidence="6 9" id="KW-0472">Membrane</keyword>
<keyword evidence="7" id="KW-0325">Glycoprotein</keyword>
<evidence type="ECO:0000256" key="2">
    <source>
        <dbReference type="ARBA" id="ARBA00010666"/>
    </source>
</evidence>
<dbReference type="PANTHER" id="PTHR13533:SF1">
    <property type="entry name" value="N-ACETYLNEURAMINATE 9-O-ACETYLTRANSFERASE"/>
    <property type="match status" value="1"/>
</dbReference>
<feature type="compositionally biased region" description="Basic and acidic residues" evidence="8">
    <location>
        <begin position="789"/>
        <end position="799"/>
    </location>
</feature>